<evidence type="ECO:0000313" key="3">
    <source>
        <dbReference type="Proteomes" id="UP000198211"/>
    </source>
</evidence>
<organism evidence="2 3">
    <name type="scientific">Phytophthora megakarya</name>
    <dbReference type="NCBI Taxonomy" id="4795"/>
    <lineage>
        <taxon>Eukaryota</taxon>
        <taxon>Sar</taxon>
        <taxon>Stramenopiles</taxon>
        <taxon>Oomycota</taxon>
        <taxon>Peronosporomycetes</taxon>
        <taxon>Peronosporales</taxon>
        <taxon>Peronosporaceae</taxon>
        <taxon>Phytophthora</taxon>
    </lineage>
</organism>
<feature type="compositionally biased region" description="Basic and acidic residues" evidence="1">
    <location>
        <begin position="38"/>
        <end position="56"/>
    </location>
</feature>
<protein>
    <submittedName>
        <fullName evidence="2">Uncharacterized protein</fullName>
    </submittedName>
</protein>
<dbReference type="EMBL" id="NBNE01000865">
    <property type="protein sequence ID" value="OWZ16809.1"/>
    <property type="molecule type" value="Genomic_DNA"/>
</dbReference>
<dbReference type="AlphaFoldDB" id="A0A225WI76"/>
<evidence type="ECO:0000256" key="1">
    <source>
        <dbReference type="SAM" id="MobiDB-lite"/>
    </source>
</evidence>
<comment type="caution">
    <text evidence="2">The sequence shown here is derived from an EMBL/GenBank/DDBJ whole genome shotgun (WGS) entry which is preliminary data.</text>
</comment>
<accession>A0A225WI76</accession>
<feature type="region of interest" description="Disordered" evidence="1">
    <location>
        <begin position="1"/>
        <end position="74"/>
    </location>
</feature>
<proteinExistence type="predicted"/>
<keyword evidence="3" id="KW-1185">Reference proteome</keyword>
<feature type="compositionally biased region" description="Polar residues" evidence="1">
    <location>
        <begin position="63"/>
        <end position="73"/>
    </location>
</feature>
<dbReference type="Proteomes" id="UP000198211">
    <property type="component" value="Unassembled WGS sequence"/>
</dbReference>
<reference evidence="3" key="1">
    <citation type="submission" date="2017-03" db="EMBL/GenBank/DDBJ databases">
        <title>Phytopthora megakarya and P. palmivora, two closely related causual agents of cacao black pod achieved similar genome size and gene model numbers by different mechanisms.</title>
        <authorList>
            <person name="Ali S."/>
            <person name="Shao J."/>
            <person name="Larry D.J."/>
            <person name="Kronmiller B."/>
            <person name="Shen D."/>
            <person name="Strem M.D."/>
            <person name="Melnick R.L."/>
            <person name="Guiltinan M.J."/>
            <person name="Tyler B.M."/>
            <person name="Meinhardt L.W."/>
            <person name="Bailey B.A."/>
        </authorList>
    </citation>
    <scope>NUCLEOTIDE SEQUENCE [LARGE SCALE GENOMIC DNA]</scope>
    <source>
        <strain evidence="3">zdho120</strain>
    </source>
</reference>
<sequence>MYEDEDLENEPKWKSLPDANGNFRSRKRNNSAPSIDGVMDKLSEDGREYEKTERPPGIKTQKAARSQETSSQRMADAAIKMARTLKRKAELEGNGSRC</sequence>
<evidence type="ECO:0000313" key="2">
    <source>
        <dbReference type="EMBL" id="OWZ16809.1"/>
    </source>
</evidence>
<gene>
    <name evidence="2" type="ORF">PHMEG_0009339</name>
</gene>
<name>A0A225WI76_9STRA</name>